<keyword evidence="1" id="KW-0472">Membrane</keyword>
<feature type="domain" description="Fatty acid desaturase" evidence="2">
    <location>
        <begin position="84"/>
        <end position="358"/>
    </location>
</feature>
<feature type="transmembrane region" description="Helical" evidence="1">
    <location>
        <begin position="51"/>
        <end position="71"/>
    </location>
</feature>
<dbReference type="RefSeq" id="XP_018292523.1">
    <property type="nucleotide sequence ID" value="XM_018433394.1"/>
</dbReference>
<feature type="transmembrane region" description="Helical" evidence="1">
    <location>
        <begin position="186"/>
        <end position="206"/>
    </location>
</feature>
<keyword evidence="4" id="KW-1185">Reference proteome</keyword>
<feature type="transmembrane region" description="Helical" evidence="1">
    <location>
        <begin position="115"/>
        <end position="135"/>
    </location>
</feature>
<keyword evidence="1" id="KW-1133">Transmembrane helix</keyword>
<dbReference type="CDD" id="cd03507">
    <property type="entry name" value="Delta12-FADS-like"/>
    <property type="match status" value="1"/>
</dbReference>
<evidence type="ECO:0000259" key="2">
    <source>
        <dbReference type="Pfam" id="PF00487"/>
    </source>
</evidence>
<gene>
    <name evidence="3" type="ORF">PHYBLDRAFT_155278</name>
</gene>
<accession>A0A162UED7</accession>
<dbReference type="AlphaFoldDB" id="A0A162UED7"/>
<sequence length="388" mass="44672">MKENSKAVKTAKVPLTLEKDLKEWEITEIFIKEIRGLIPAHCFERDTLRSFAYLFHDFFFVGILAYGASWIDTFSSDPLRLVLWSAYWFLQSIASSGLWMICHECGHQAFSSSKLISDGVGLIVHTFLLVPYYSWKFTHARHHNSVGHVTRDKTHTPRLRSALGLPPYDEDTEADGPHSVFESSPLFNSLKLVGFLLVAWPFYALFNNPGDTTKDRWVSHFNPASFIFQRNQYWKVVQSTAAVGVMVGVLIRAGQIWGSLAVVKFYVVPYFLVHAWMVVITYLQHTSPEIPHYDTDVWSFQRGIALTVDRSYGPILDHFFHHIGDTHLVHHLVATMPHYHCIEATEHVKKALGKYYLQDNTPIIKALFENWTKCKFVEDEGSVRFYKN</sequence>
<feature type="transmembrane region" description="Helical" evidence="1">
    <location>
        <begin position="263"/>
        <end position="283"/>
    </location>
</feature>
<dbReference type="GO" id="GO:0006629">
    <property type="term" value="P:lipid metabolic process"/>
    <property type="evidence" value="ECO:0007669"/>
    <property type="project" value="InterPro"/>
</dbReference>
<keyword evidence="1" id="KW-0812">Transmembrane</keyword>
<dbReference type="OrthoDB" id="1461976at2759"/>
<proteinExistence type="predicted"/>
<dbReference type="GeneID" id="28994300"/>
<name>A0A162UED7_PHYB8</name>
<evidence type="ECO:0000256" key="1">
    <source>
        <dbReference type="SAM" id="Phobius"/>
    </source>
</evidence>
<dbReference type="GO" id="GO:0016491">
    <property type="term" value="F:oxidoreductase activity"/>
    <property type="evidence" value="ECO:0007669"/>
    <property type="project" value="InterPro"/>
</dbReference>
<evidence type="ECO:0000313" key="4">
    <source>
        <dbReference type="Proteomes" id="UP000077315"/>
    </source>
</evidence>
<feature type="transmembrane region" description="Helical" evidence="1">
    <location>
        <begin position="83"/>
        <end position="103"/>
    </location>
</feature>
<reference evidence="4" key="1">
    <citation type="submission" date="2015-06" db="EMBL/GenBank/DDBJ databases">
        <title>Expansion of signal transduction pathways in fungi by whole-genome duplication.</title>
        <authorList>
            <consortium name="DOE Joint Genome Institute"/>
            <person name="Corrochano L.M."/>
            <person name="Kuo A."/>
            <person name="Marcet-Houben M."/>
            <person name="Polaino S."/>
            <person name="Salamov A."/>
            <person name="Villalobos J.M."/>
            <person name="Alvarez M.I."/>
            <person name="Avalos J."/>
            <person name="Benito E.P."/>
            <person name="Benoit I."/>
            <person name="Burger G."/>
            <person name="Camino L.P."/>
            <person name="Canovas D."/>
            <person name="Cerda-Olmedo E."/>
            <person name="Cheng J.-F."/>
            <person name="Dominguez A."/>
            <person name="Elias M."/>
            <person name="Eslava A.P."/>
            <person name="Glaser F."/>
            <person name="Grimwood J."/>
            <person name="Gutierrez G."/>
            <person name="Heitman J."/>
            <person name="Henrissat B."/>
            <person name="Iturriaga E.A."/>
            <person name="Lang B.F."/>
            <person name="Lavin J.L."/>
            <person name="Lee S."/>
            <person name="Li W."/>
            <person name="Lindquist E."/>
            <person name="Lopez-Garcia S."/>
            <person name="Luque E.M."/>
            <person name="Marcos A.T."/>
            <person name="Martin J."/>
            <person name="McCluskey K."/>
            <person name="Medina H.R."/>
            <person name="Miralles-Duran A."/>
            <person name="Miyazaki A."/>
            <person name="Munoz-Torres E."/>
            <person name="Oguiza J.A."/>
            <person name="Ohm R."/>
            <person name="Olmedo M."/>
            <person name="Orejas M."/>
            <person name="Ortiz-Castellanos L."/>
            <person name="Pisabarro A.G."/>
            <person name="Rodriguez-Romero J."/>
            <person name="Ruiz-Herrera J."/>
            <person name="Ruiz-Vazquez R."/>
            <person name="Sanz C."/>
            <person name="Schackwitz W."/>
            <person name="Schmutz J."/>
            <person name="Shahriari M."/>
            <person name="Shelest E."/>
            <person name="Silva-Franco F."/>
            <person name="Soanes D."/>
            <person name="Syed K."/>
            <person name="Tagua V.G."/>
            <person name="Talbot N.J."/>
            <person name="Thon M."/>
            <person name="De vries R.P."/>
            <person name="Wiebenga A."/>
            <person name="Yadav J.S."/>
            <person name="Braun E.L."/>
            <person name="Baker S."/>
            <person name="Garre V."/>
            <person name="Horwitz B."/>
            <person name="Torres-Martinez S."/>
            <person name="Idnurm A."/>
            <person name="Herrera-Estrella A."/>
            <person name="Gabaldon T."/>
            <person name="Grigoriev I.V."/>
        </authorList>
    </citation>
    <scope>NUCLEOTIDE SEQUENCE [LARGE SCALE GENOMIC DNA]</scope>
    <source>
        <strain evidence="4">NRRL 1555(-)</strain>
    </source>
</reference>
<dbReference type="InParanoid" id="A0A162UED7"/>
<dbReference type="PANTHER" id="PTHR32100">
    <property type="entry name" value="OMEGA-6 FATTY ACID DESATURASE, CHLOROPLASTIC"/>
    <property type="match status" value="1"/>
</dbReference>
<dbReference type="Proteomes" id="UP000077315">
    <property type="component" value="Unassembled WGS sequence"/>
</dbReference>
<dbReference type="STRING" id="763407.A0A162UED7"/>
<dbReference type="EMBL" id="KV440979">
    <property type="protein sequence ID" value="OAD74483.1"/>
    <property type="molecule type" value="Genomic_DNA"/>
</dbReference>
<evidence type="ECO:0000313" key="3">
    <source>
        <dbReference type="EMBL" id="OAD74483.1"/>
    </source>
</evidence>
<organism evidence="3 4">
    <name type="scientific">Phycomyces blakesleeanus (strain ATCC 8743b / DSM 1359 / FGSC 10004 / NBRC 33097 / NRRL 1555)</name>
    <dbReference type="NCBI Taxonomy" id="763407"/>
    <lineage>
        <taxon>Eukaryota</taxon>
        <taxon>Fungi</taxon>
        <taxon>Fungi incertae sedis</taxon>
        <taxon>Mucoromycota</taxon>
        <taxon>Mucoromycotina</taxon>
        <taxon>Mucoromycetes</taxon>
        <taxon>Mucorales</taxon>
        <taxon>Phycomycetaceae</taxon>
        <taxon>Phycomyces</taxon>
    </lineage>
</organism>
<protein>
    <recommendedName>
        <fullName evidence="2">Fatty acid desaturase domain-containing protein</fullName>
    </recommendedName>
</protein>
<dbReference type="InterPro" id="IPR012171">
    <property type="entry name" value="Fatty_acid_desaturase"/>
</dbReference>
<dbReference type="InterPro" id="IPR005804">
    <property type="entry name" value="FA_desaturase_dom"/>
</dbReference>
<dbReference type="VEuPathDB" id="FungiDB:PHYBLDRAFT_155278"/>
<dbReference type="Pfam" id="PF00487">
    <property type="entry name" value="FA_desaturase"/>
    <property type="match status" value="1"/>
</dbReference>